<dbReference type="AlphaFoldDB" id="A0A2Z3N441"/>
<dbReference type="EMBL" id="CP027303">
    <property type="protein sequence ID" value="AWO73718.1"/>
    <property type="molecule type" value="Genomic_DNA"/>
</dbReference>
<name>A0A2Z3N441_GEOTH</name>
<evidence type="ECO:0000313" key="2">
    <source>
        <dbReference type="Proteomes" id="UP000246996"/>
    </source>
</evidence>
<sequence>MAASSSAIDRGSRWRRTFLIKSRYLF</sequence>
<organism evidence="1 2">
    <name type="scientific">Geobacillus thermoleovorans</name>
    <name type="common">Bacillus thermoleovorans</name>
    <dbReference type="NCBI Taxonomy" id="33941"/>
    <lineage>
        <taxon>Bacteria</taxon>
        <taxon>Bacillati</taxon>
        <taxon>Bacillota</taxon>
        <taxon>Bacilli</taxon>
        <taxon>Bacillales</taxon>
        <taxon>Anoxybacillaceae</taxon>
        <taxon>Geobacillus</taxon>
        <taxon>Geobacillus thermoleovorans group</taxon>
    </lineage>
</organism>
<evidence type="ECO:0000313" key="1">
    <source>
        <dbReference type="EMBL" id="AWO73718.1"/>
    </source>
</evidence>
<gene>
    <name evidence="1" type="ORF">C1N76_03435</name>
</gene>
<reference evidence="2" key="1">
    <citation type="submission" date="2018-02" db="EMBL/GenBank/DDBJ databases">
        <title>The complete genome of bacterial strain SGAirxxxx.</title>
        <authorList>
            <person name="Schuster S.C."/>
        </authorList>
    </citation>
    <scope>NUCLEOTIDE SEQUENCE [LARGE SCALE GENOMIC DNA]</scope>
    <source>
        <strain evidence="2">SGAir0734</strain>
    </source>
</reference>
<proteinExistence type="predicted"/>
<accession>A0A2Z3N441</accession>
<dbReference type="Proteomes" id="UP000246996">
    <property type="component" value="Chromosome"/>
</dbReference>
<protein>
    <submittedName>
        <fullName evidence="1">Uncharacterized protein</fullName>
    </submittedName>
</protein>